<organism evidence="2 3">
    <name type="scientific">Helianthus annuus</name>
    <name type="common">Common sunflower</name>
    <dbReference type="NCBI Taxonomy" id="4232"/>
    <lineage>
        <taxon>Eukaryota</taxon>
        <taxon>Viridiplantae</taxon>
        <taxon>Streptophyta</taxon>
        <taxon>Embryophyta</taxon>
        <taxon>Tracheophyta</taxon>
        <taxon>Spermatophyta</taxon>
        <taxon>Magnoliopsida</taxon>
        <taxon>eudicotyledons</taxon>
        <taxon>Gunneridae</taxon>
        <taxon>Pentapetalae</taxon>
        <taxon>asterids</taxon>
        <taxon>campanulids</taxon>
        <taxon>Asterales</taxon>
        <taxon>Asteraceae</taxon>
        <taxon>Asteroideae</taxon>
        <taxon>Heliantheae alliance</taxon>
        <taxon>Heliantheae</taxon>
        <taxon>Helianthus</taxon>
    </lineage>
</organism>
<dbReference type="EMBL" id="CM007901">
    <property type="protein sequence ID" value="OTG04257.1"/>
    <property type="molecule type" value="Genomic_DNA"/>
</dbReference>
<reference evidence="1 3" key="1">
    <citation type="journal article" date="2017" name="Nature">
        <title>The sunflower genome provides insights into oil metabolism, flowering and Asterid evolution.</title>
        <authorList>
            <person name="Badouin H."/>
            <person name="Gouzy J."/>
            <person name="Grassa C.J."/>
            <person name="Murat F."/>
            <person name="Staton S.E."/>
            <person name="Cottret L."/>
            <person name="Lelandais-Briere C."/>
            <person name="Owens G.L."/>
            <person name="Carrere S."/>
            <person name="Mayjonade B."/>
            <person name="Legrand L."/>
            <person name="Gill N."/>
            <person name="Kane N.C."/>
            <person name="Bowers J.E."/>
            <person name="Hubner S."/>
            <person name="Bellec A."/>
            <person name="Berard A."/>
            <person name="Berges H."/>
            <person name="Blanchet N."/>
            <person name="Boniface M.C."/>
            <person name="Brunel D."/>
            <person name="Catrice O."/>
            <person name="Chaidir N."/>
            <person name="Claudel C."/>
            <person name="Donnadieu C."/>
            <person name="Faraut T."/>
            <person name="Fievet G."/>
            <person name="Helmstetter N."/>
            <person name="King M."/>
            <person name="Knapp S.J."/>
            <person name="Lai Z."/>
            <person name="Le Paslier M.C."/>
            <person name="Lippi Y."/>
            <person name="Lorenzon L."/>
            <person name="Mandel J.R."/>
            <person name="Marage G."/>
            <person name="Marchand G."/>
            <person name="Marquand E."/>
            <person name="Bret-Mestries E."/>
            <person name="Morien E."/>
            <person name="Nambeesan S."/>
            <person name="Nguyen T."/>
            <person name="Pegot-Espagnet P."/>
            <person name="Pouilly N."/>
            <person name="Raftis F."/>
            <person name="Sallet E."/>
            <person name="Schiex T."/>
            <person name="Thomas J."/>
            <person name="Vandecasteele C."/>
            <person name="Vares D."/>
            <person name="Vear F."/>
            <person name="Vautrin S."/>
            <person name="Crespi M."/>
            <person name="Mangin B."/>
            <person name="Burke J.M."/>
            <person name="Salse J."/>
            <person name="Munos S."/>
            <person name="Vincourt P."/>
            <person name="Rieseberg L.H."/>
            <person name="Langlade N.B."/>
        </authorList>
    </citation>
    <scope>NUCLEOTIDE SEQUENCE [LARGE SCALE GENOMIC DNA]</scope>
    <source>
        <strain evidence="3">cv. SF193</strain>
        <tissue evidence="1">Leaves</tissue>
    </source>
</reference>
<evidence type="ECO:0000313" key="1">
    <source>
        <dbReference type="EMBL" id="KAF5776833.1"/>
    </source>
</evidence>
<reference evidence="2" key="2">
    <citation type="submission" date="2017-02" db="EMBL/GenBank/DDBJ databases">
        <title>Sunflower complete genome.</title>
        <authorList>
            <person name="Langlade N."/>
            <person name="Munos S."/>
        </authorList>
    </citation>
    <scope>NUCLEOTIDE SEQUENCE [LARGE SCALE GENOMIC DNA]</scope>
    <source>
        <tissue evidence="2">Leaves</tissue>
    </source>
</reference>
<keyword evidence="3" id="KW-1185">Reference proteome</keyword>
<dbReference type="Gramene" id="mRNA:HanXRQr2_Chr12g0528621">
    <property type="protein sequence ID" value="mRNA:HanXRQr2_Chr12g0528621"/>
    <property type="gene ID" value="HanXRQr2_Chr12g0528621"/>
</dbReference>
<evidence type="ECO:0000313" key="2">
    <source>
        <dbReference type="EMBL" id="OTG04257.1"/>
    </source>
</evidence>
<proteinExistence type="predicted"/>
<accession>A0A251SZG1</accession>
<reference evidence="1" key="3">
    <citation type="submission" date="2020-06" db="EMBL/GenBank/DDBJ databases">
        <title>Helianthus annuus Genome sequencing and assembly Release 2.</title>
        <authorList>
            <person name="Gouzy J."/>
            <person name="Langlade N."/>
            <person name="Munos S."/>
        </authorList>
    </citation>
    <scope>NUCLEOTIDE SEQUENCE</scope>
    <source>
        <tissue evidence="1">Leaves</tissue>
    </source>
</reference>
<name>A0A251SZG1_HELAN</name>
<gene>
    <name evidence="2" type="ORF">HannXRQ_Chr12g0360261</name>
    <name evidence="1" type="ORF">HanXRQr2_Chr12g0528621</name>
</gene>
<sequence>MPFHNIHYRLFITQNLTKPNSPRRPVFFTSEHIPAASIVARKPERSHSCYNTSSR</sequence>
<dbReference type="Proteomes" id="UP000215914">
    <property type="component" value="Chromosome 12"/>
</dbReference>
<dbReference type="AlphaFoldDB" id="A0A251SZG1"/>
<dbReference type="InParanoid" id="A0A251SZG1"/>
<dbReference type="EMBL" id="MNCJ02000327">
    <property type="protein sequence ID" value="KAF5776833.1"/>
    <property type="molecule type" value="Genomic_DNA"/>
</dbReference>
<protein>
    <submittedName>
        <fullName evidence="2">Uncharacterized protein</fullName>
    </submittedName>
</protein>
<evidence type="ECO:0000313" key="3">
    <source>
        <dbReference type="Proteomes" id="UP000215914"/>
    </source>
</evidence>